<gene>
    <name evidence="1" type="ORF">PUN28_011108</name>
</gene>
<dbReference type="AlphaFoldDB" id="A0AAW2FLT9"/>
<evidence type="ECO:0000313" key="1">
    <source>
        <dbReference type="EMBL" id="KAL0116014.1"/>
    </source>
</evidence>
<accession>A0AAW2FLT9</accession>
<reference evidence="1 2" key="1">
    <citation type="submission" date="2023-03" db="EMBL/GenBank/DDBJ databases">
        <title>High recombination rates correlate with genetic variation in Cardiocondyla obscurior ants.</title>
        <authorList>
            <person name="Errbii M."/>
        </authorList>
    </citation>
    <scope>NUCLEOTIDE SEQUENCE [LARGE SCALE GENOMIC DNA]</scope>
    <source>
        <strain evidence="1">Alpha-2009</strain>
        <tissue evidence="1">Whole body</tissue>
    </source>
</reference>
<sequence>METIRLPTIDKVNEVYMVAGNKWPPIESRRLQRRSLGETSSSTRSRKGQLVIVDEERYISSTSATGKFIVVSPHDVYRGNEESDISFRRVSV</sequence>
<dbReference type="Proteomes" id="UP001430953">
    <property type="component" value="Unassembled WGS sequence"/>
</dbReference>
<name>A0AAW2FLT9_9HYME</name>
<dbReference type="EMBL" id="JADYXP020000010">
    <property type="protein sequence ID" value="KAL0116014.1"/>
    <property type="molecule type" value="Genomic_DNA"/>
</dbReference>
<evidence type="ECO:0000313" key="2">
    <source>
        <dbReference type="Proteomes" id="UP001430953"/>
    </source>
</evidence>
<comment type="caution">
    <text evidence="1">The sequence shown here is derived from an EMBL/GenBank/DDBJ whole genome shotgun (WGS) entry which is preliminary data.</text>
</comment>
<keyword evidence="2" id="KW-1185">Reference proteome</keyword>
<organism evidence="1 2">
    <name type="scientific">Cardiocondyla obscurior</name>
    <dbReference type="NCBI Taxonomy" id="286306"/>
    <lineage>
        <taxon>Eukaryota</taxon>
        <taxon>Metazoa</taxon>
        <taxon>Ecdysozoa</taxon>
        <taxon>Arthropoda</taxon>
        <taxon>Hexapoda</taxon>
        <taxon>Insecta</taxon>
        <taxon>Pterygota</taxon>
        <taxon>Neoptera</taxon>
        <taxon>Endopterygota</taxon>
        <taxon>Hymenoptera</taxon>
        <taxon>Apocrita</taxon>
        <taxon>Aculeata</taxon>
        <taxon>Formicoidea</taxon>
        <taxon>Formicidae</taxon>
        <taxon>Myrmicinae</taxon>
        <taxon>Cardiocondyla</taxon>
    </lineage>
</organism>
<proteinExistence type="predicted"/>
<protein>
    <submittedName>
        <fullName evidence="1">Uncharacterized protein</fullName>
    </submittedName>
</protein>